<sequence length="318" mass="34902">MSFADKYAEEIAELFSAATTETTAFPAPLNGLGLALLDKLNPLTSGAGTNYIAFLLPYWLREQTACSGVLCRDLAIGNVFAMVHFFLLDDAMDSETGVGGLPAREALALGQLFQAAFQRRYGRHFAADSPIWTYYRRYLEQWASAVSQEGALPADPSDSARLAAKSAPVKLCAAGMLLLSGQEQRIPELEQAIDLVLATLQLSDDWTDWNEDLQDGGHGNAFLTIVRETLGVEPDQPLEERSVRRAIYRANALEGLSRIARSYGERLMTLANVPERLLEMQEMLQVGLEKDASDAERKTNELASEGGLSYILSKFATK</sequence>
<dbReference type="Proteomes" id="UP000282076">
    <property type="component" value="Unassembled WGS sequence"/>
</dbReference>
<evidence type="ECO:0000313" key="1">
    <source>
        <dbReference type="EMBL" id="RKP51623.1"/>
    </source>
</evidence>
<reference evidence="1 2" key="1">
    <citation type="submission" date="2018-10" db="EMBL/GenBank/DDBJ databases">
        <title>Cohnella sp. M2MS4P-1, whole genome shotgun sequence.</title>
        <authorList>
            <person name="Tuo L."/>
        </authorList>
    </citation>
    <scope>NUCLEOTIDE SEQUENCE [LARGE SCALE GENOMIC DNA]</scope>
    <source>
        <strain evidence="1 2">M2MS4P-1</strain>
    </source>
</reference>
<dbReference type="RefSeq" id="WP_120978322.1">
    <property type="nucleotide sequence ID" value="NZ_RBZM01000007.1"/>
</dbReference>
<comment type="caution">
    <text evidence="1">The sequence shown here is derived from an EMBL/GenBank/DDBJ whole genome shotgun (WGS) entry which is preliminary data.</text>
</comment>
<evidence type="ECO:0008006" key="3">
    <source>
        <dbReference type="Google" id="ProtNLM"/>
    </source>
</evidence>
<gene>
    <name evidence="1" type="ORF">D7Z26_17760</name>
</gene>
<accession>A0A494XVK7</accession>
<keyword evidence="2" id="KW-1185">Reference proteome</keyword>
<evidence type="ECO:0000313" key="2">
    <source>
        <dbReference type="Proteomes" id="UP000282076"/>
    </source>
</evidence>
<dbReference type="EMBL" id="RBZM01000007">
    <property type="protein sequence ID" value="RKP51623.1"/>
    <property type="molecule type" value="Genomic_DNA"/>
</dbReference>
<name>A0A494XVK7_9BACL</name>
<dbReference type="AlphaFoldDB" id="A0A494XVK7"/>
<proteinExistence type="predicted"/>
<protein>
    <recommendedName>
        <fullName evidence="3">Class 1 isoprenoid biosynthesis enzyme</fullName>
    </recommendedName>
</protein>
<organism evidence="1 2">
    <name type="scientific">Cohnella endophytica</name>
    <dbReference type="NCBI Taxonomy" id="2419778"/>
    <lineage>
        <taxon>Bacteria</taxon>
        <taxon>Bacillati</taxon>
        <taxon>Bacillota</taxon>
        <taxon>Bacilli</taxon>
        <taxon>Bacillales</taxon>
        <taxon>Paenibacillaceae</taxon>
        <taxon>Cohnella</taxon>
    </lineage>
</organism>
<dbReference type="OrthoDB" id="2645648at2"/>